<accession>A0A552YZR7</accession>
<evidence type="ECO:0000313" key="1">
    <source>
        <dbReference type="EMBL" id="TRW72745.1"/>
    </source>
</evidence>
<dbReference type="RefSeq" id="WP_143459658.1">
    <property type="nucleotide sequence ID" value="NZ_VJWV01000010.1"/>
</dbReference>
<dbReference type="Proteomes" id="UP000317167">
    <property type="component" value="Unassembled WGS sequence"/>
</dbReference>
<gene>
    <name evidence="1" type="ORF">FNJ53_10565</name>
</gene>
<reference evidence="1 2" key="1">
    <citation type="submission" date="2019-07" db="EMBL/GenBank/DDBJ databases">
        <title>Draft genome of 7 Lactococcus lactis strains isolated from an artisanal cheese production.</title>
        <authorList>
            <person name="Biolcati F."/>
            <person name="Bottero M.T."/>
            <person name="Dalmasso A."/>
            <person name="Mcauliffe O."/>
        </authorList>
    </citation>
    <scope>NUCLEOTIDE SEQUENCE [LARGE SCALE GENOMIC DNA]</scope>
    <source>
        <strain evidence="1 2">MRS45.2</strain>
    </source>
</reference>
<evidence type="ECO:0000313" key="2">
    <source>
        <dbReference type="Proteomes" id="UP000317167"/>
    </source>
</evidence>
<protein>
    <submittedName>
        <fullName evidence="1">Uncharacterized protein</fullName>
    </submittedName>
</protein>
<proteinExistence type="predicted"/>
<organism evidence="1 2">
    <name type="scientific">Lactococcus lactis</name>
    <dbReference type="NCBI Taxonomy" id="1358"/>
    <lineage>
        <taxon>Bacteria</taxon>
        <taxon>Bacillati</taxon>
        <taxon>Bacillota</taxon>
        <taxon>Bacilli</taxon>
        <taxon>Lactobacillales</taxon>
        <taxon>Streptococcaceae</taxon>
        <taxon>Lactococcus</taxon>
    </lineage>
</organism>
<dbReference type="EMBL" id="VJWV01000010">
    <property type="protein sequence ID" value="TRW72745.1"/>
    <property type="molecule type" value="Genomic_DNA"/>
</dbReference>
<sequence>MNLSYKQSVEISKKQGENRWGEAIYGEIELFNNIELDKRPVFQTIGKKREVKQTAILTIFEPQIDSISTSKEEWIGARVFDDAQNVFYVENYEAIYDENNDLIKHQLNLIEGRY</sequence>
<comment type="caution">
    <text evidence="1">The sequence shown here is derived from an EMBL/GenBank/DDBJ whole genome shotgun (WGS) entry which is preliminary data.</text>
</comment>
<dbReference type="AlphaFoldDB" id="A0A552YZR7"/>
<name>A0A552YZR7_9LACT</name>